<comment type="caution">
    <text evidence="2">The sequence shown here is derived from an EMBL/GenBank/DDBJ whole genome shotgun (WGS) entry which is preliminary data.</text>
</comment>
<reference evidence="2" key="1">
    <citation type="journal article" date="2014" name="Front. Microbiol.">
        <title>High frequency of phylogenetically diverse reductive dehalogenase-homologous genes in deep subseafloor sedimentary metagenomes.</title>
        <authorList>
            <person name="Kawai M."/>
            <person name="Futagami T."/>
            <person name="Toyoda A."/>
            <person name="Takaki Y."/>
            <person name="Nishi S."/>
            <person name="Hori S."/>
            <person name="Arai W."/>
            <person name="Tsubouchi T."/>
            <person name="Morono Y."/>
            <person name="Uchiyama I."/>
            <person name="Ito T."/>
            <person name="Fujiyama A."/>
            <person name="Inagaki F."/>
            <person name="Takami H."/>
        </authorList>
    </citation>
    <scope>NUCLEOTIDE SEQUENCE</scope>
    <source>
        <strain evidence="2">Expedition CK06-06</strain>
    </source>
</reference>
<evidence type="ECO:0000256" key="1">
    <source>
        <dbReference type="SAM" id="Phobius"/>
    </source>
</evidence>
<feature type="non-terminal residue" evidence="2">
    <location>
        <position position="1"/>
    </location>
</feature>
<protein>
    <submittedName>
        <fullName evidence="2">Uncharacterized protein</fullName>
    </submittedName>
</protein>
<keyword evidence="1" id="KW-1133">Transmembrane helix</keyword>
<dbReference type="AlphaFoldDB" id="X1F561"/>
<name>X1F561_9ZZZZ</name>
<feature type="transmembrane region" description="Helical" evidence="1">
    <location>
        <begin position="45"/>
        <end position="72"/>
    </location>
</feature>
<keyword evidence="1" id="KW-0472">Membrane</keyword>
<organism evidence="2">
    <name type="scientific">marine sediment metagenome</name>
    <dbReference type="NCBI Taxonomy" id="412755"/>
    <lineage>
        <taxon>unclassified sequences</taxon>
        <taxon>metagenomes</taxon>
        <taxon>ecological metagenomes</taxon>
    </lineage>
</organism>
<dbReference type="EMBL" id="BART01032914">
    <property type="protein sequence ID" value="GAH15933.1"/>
    <property type="molecule type" value="Genomic_DNA"/>
</dbReference>
<sequence>IIIAGGDHLEHIDTSNLFYYYSYYWNAKFNEGSPNLNISQVFPYILFWFVLKKIGLSLVSIAKIWFILTFILPGLSHIFSPVNIGKETERIIKIIRIIEILGIT</sequence>
<proteinExistence type="predicted"/>
<evidence type="ECO:0000313" key="2">
    <source>
        <dbReference type="EMBL" id="GAH15933.1"/>
    </source>
</evidence>
<gene>
    <name evidence="2" type="ORF">S01H4_56742</name>
</gene>
<keyword evidence="1" id="KW-0812">Transmembrane</keyword>
<accession>X1F561</accession>